<dbReference type="Pfam" id="PF13676">
    <property type="entry name" value="TIR_2"/>
    <property type="match status" value="1"/>
</dbReference>
<evidence type="ECO:0000256" key="1">
    <source>
        <dbReference type="SAM" id="MobiDB-lite"/>
    </source>
</evidence>
<organism evidence="3">
    <name type="scientific">Candidatus Kentrum sp. LFY</name>
    <dbReference type="NCBI Taxonomy" id="2126342"/>
    <lineage>
        <taxon>Bacteria</taxon>
        <taxon>Pseudomonadati</taxon>
        <taxon>Pseudomonadota</taxon>
        <taxon>Gammaproteobacteria</taxon>
        <taxon>Candidatus Kentrum</taxon>
    </lineage>
</organism>
<dbReference type="InterPro" id="IPR011990">
    <property type="entry name" value="TPR-like_helical_dom_sf"/>
</dbReference>
<protein>
    <submittedName>
        <fullName evidence="3">TIR domain-containing protein</fullName>
    </submittedName>
</protein>
<dbReference type="InterPro" id="IPR000157">
    <property type="entry name" value="TIR_dom"/>
</dbReference>
<feature type="region of interest" description="Disordered" evidence="1">
    <location>
        <begin position="918"/>
        <end position="979"/>
    </location>
</feature>
<evidence type="ECO:0000259" key="2">
    <source>
        <dbReference type="Pfam" id="PF13676"/>
    </source>
</evidence>
<evidence type="ECO:0000313" key="3">
    <source>
        <dbReference type="EMBL" id="VFK20535.1"/>
    </source>
</evidence>
<dbReference type="SUPFAM" id="SSF52540">
    <property type="entry name" value="P-loop containing nucleoside triphosphate hydrolases"/>
    <property type="match status" value="1"/>
</dbReference>
<proteinExistence type="predicted"/>
<dbReference type="GO" id="GO:0007165">
    <property type="term" value="P:signal transduction"/>
    <property type="evidence" value="ECO:0007669"/>
    <property type="project" value="InterPro"/>
</dbReference>
<dbReference type="Gene3D" id="3.40.50.300">
    <property type="entry name" value="P-loop containing nucleotide triphosphate hydrolases"/>
    <property type="match status" value="1"/>
</dbReference>
<reference evidence="3" key="1">
    <citation type="submission" date="2019-02" db="EMBL/GenBank/DDBJ databases">
        <authorList>
            <person name="Gruber-Vodicka R. H."/>
            <person name="Seah K. B. B."/>
        </authorList>
    </citation>
    <scope>NUCLEOTIDE SEQUENCE</scope>
    <source>
        <strain evidence="3">BECK_BY7</strain>
    </source>
</reference>
<feature type="region of interest" description="Disordered" evidence="1">
    <location>
        <begin position="844"/>
        <end position="866"/>
    </location>
</feature>
<dbReference type="SUPFAM" id="SSF48452">
    <property type="entry name" value="TPR-like"/>
    <property type="match status" value="1"/>
</dbReference>
<gene>
    <name evidence="3" type="ORF">BECKLFY1418C_GA0070996_107415</name>
</gene>
<sequence>MSKPTNTKRFAVAVSFPDEHRRFVRNVVERLAEELGRERIFYDEWYEAELAGADGDLKLRELYREHSELVAPFFSEHYKKPWCEIEWSAIRAMLQKRRAEDAVIPVRMDGTEIPGWEPIDFEIRRKKRSGKKIADIILEIYRNRHPDDAAFQAEAPPLSPRDPTPPATLFLHGIDQLKAYGDGFAGRTEDMAALDEAWGHGRRVFVLHAEGGAGKTRVLVKWLNDLRDHGWRGAGGVFVHSFYSQGSDERRSASSEVFFQQALDYFDVKGDEPTGDPAEKARRLAQAILAKRGLLILDGLEPLQHPPAFNQGRLEDPAIFHLLLAMANAAPAPGSARKPRALCVVTSRQPVVELQPHEGRVVVQRELAPLSPDAGCALLRELSVRGTDSELRDAVTQFHGHAYSLMLLGSYLRDATEDRHIRRYQEIPLLSEDREHGSHAGRLFRAYVAHLGADGPEVAVLRLLGFFDRPAKRKLLRVLIRSLGDAGSQDSVVEDNHPFAALAGLDPDGLQRPLNRLQRLQLIIFGNGAVDAHPLLRQWFAHEVKSQFPDAWRRGHRGLFDHLTETTPQRPDTLEGLEPLYQAVAHGCEANLHQKACVDVYLKRILRGTGPDGFYSTKKLGAFGADLGAVTCFFTRPWREPSANLSPADQGWLLGEAATRLRALGRLREALEPMRAGLEMAIGQEDWPNAARSAGNLSELQLTLGELGGAMEDAKRAVELADRVKGWDIQMIMRTTHGDALHQAGKHQEARALFAAAEDIQRKRQPEYPRLYSLWGFRYCELLLSEAERAAWRCWLSLAPRLPPGRLDAGWAKACKRRAHGHDGHGARGTFAHPTARGEIEDARKPHHGALPPGAPPSRAASPTRQQCDALIAQCNAVMERAEEALSIAEQGGLSHLTIALDQLTLARAELYRNLLSAAPGHSGDRKGMPASGAGDSTDLEGSSGNAPAGGTTDGAADDAVGDTFGDTPVGNAQGSGVPGVDVAERLATAVAGLRKANTTHHLPRSLLTEAWHGALMGDLPWARSALAEAEDIAGNGPMPLFLADIFLTRARILGFGGAEDYGTTSARADVAEARALIERHGYRRRDGELRDVEAALHGAMRGDGSTD</sequence>
<feature type="compositionally biased region" description="Low complexity" evidence="1">
    <location>
        <begin position="849"/>
        <end position="863"/>
    </location>
</feature>
<dbReference type="Gene3D" id="3.40.50.10140">
    <property type="entry name" value="Toll/interleukin-1 receptor homology (TIR) domain"/>
    <property type="match status" value="1"/>
</dbReference>
<dbReference type="InterPro" id="IPR027417">
    <property type="entry name" value="P-loop_NTPase"/>
</dbReference>
<name>A0A450WU05_9GAMM</name>
<accession>A0A450WU05</accession>
<dbReference type="InterPro" id="IPR035897">
    <property type="entry name" value="Toll_tir_struct_dom_sf"/>
</dbReference>
<dbReference type="AlphaFoldDB" id="A0A450WU05"/>
<feature type="domain" description="TIR" evidence="2">
    <location>
        <begin position="12"/>
        <end position="122"/>
    </location>
</feature>
<dbReference type="Gene3D" id="1.25.40.10">
    <property type="entry name" value="Tetratricopeptide repeat domain"/>
    <property type="match status" value="1"/>
</dbReference>
<dbReference type="EMBL" id="CAADFN010000074">
    <property type="protein sequence ID" value="VFK20535.1"/>
    <property type="molecule type" value="Genomic_DNA"/>
</dbReference>